<dbReference type="AlphaFoldDB" id="A0A5P1FSJ8"/>
<organism evidence="1 2">
    <name type="scientific">Asparagus officinalis</name>
    <name type="common">Garden asparagus</name>
    <dbReference type="NCBI Taxonomy" id="4686"/>
    <lineage>
        <taxon>Eukaryota</taxon>
        <taxon>Viridiplantae</taxon>
        <taxon>Streptophyta</taxon>
        <taxon>Embryophyta</taxon>
        <taxon>Tracheophyta</taxon>
        <taxon>Spermatophyta</taxon>
        <taxon>Magnoliopsida</taxon>
        <taxon>Liliopsida</taxon>
        <taxon>Asparagales</taxon>
        <taxon>Asparagaceae</taxon>
        <taxon>Asparagoideae</taxon>
        <taxon>Asparagus</taxon>
    </lineage>
</organism>
<dbReference type="Gramene" id="ONK81286">
    <property type="protein sequence ID" value="ONK81286"/>
    <property type="gene ID" value="A4U43_C01F27410"/>
</dbReference>
<name>A0A5P1FSJ8_ASPOF</name>
<evidence type="ECO:0000313" key="1">
    <source>
        <dbReference type="EMBL" id="ONK81286.1"/>
    </source>
</evidence>
<dbReference type="Proteomes" id="UP000243459">
    <property type="component" value="Chromosome 1"/>
</dbReference>
<dbReference type="EMBL" id="CM007381">
    <property type="protein sequence ID" value="ONK81286.1"/>
    <property type="molecule type" value="Genomic_DNA"/>
</dbReference>
<evidence type="ECO:0000313" key="2">
    <source>
        <dbReference type="Proteomes" id="UP000243459"/>
    </source>
</evidence>
<proteinExistence type="predicted"/>
<gene>
    <name evidence="1" type="ORF">A4U43_C01F27410</name>
</gene>
<sequence>MVEAEASDPDYIISMPAAKCQAEDVISRLETEMAEADADLGTSIELLISYSLNNYFLAKSNATLVISIVSIQYAVSNLVDLTKPNAAEIEFTRRQADELIKAFGVLSSTLNQFKELMVLSSTLNQFKELIKDGECKEISRMNPMAL</sequence>
<protein>
    <submittedName>
        <fullName evidence="1">Uncharacterized protein</fullName>
    </submittedName>
</protein>
<reference evidence="2" key="1">
    <citation type="journal article" date="2017" name="Nat. Commun.">
        <title>The asparagus genome sheds light on the origin and evolution of a young Y chromosome.</title>
        <authorList>
            <person name="Harkess A."/>
            <person name="Zhou J."/>
            <person name="Xu C."/>
            <person name="Bowers J.E."/>
            <person name="Van der Hulst R."/>
            <person name="Ayyampalayam S."/>
            <person name="Mercati F."/>
            <person name="Riccardi P."/>
            <person name="McKain M.R."/>
            <person name="Kakrana A."/>
            <person name="Tang H."/>
            <person name="Ray J."/>
            <person name="Groenendijk J."/>
            <person name="Arikit S."/>
            <person name="Mathioni S.M."/>
            <person name="Nakano M."/>
            <person name="Shan H."/>
            <person name="Telgmann-Rauber A."/>
            <person name="Kanno A."/>
            <person name="Yue Z."/>
            <person name="Chen H."/>
            <person name="Li W."/>
            <person name="Chen Y."/>
            <person name="Xu X."/>
            <person name="Zhang Y."/>
            <person name="Luo S."/>
            <person name="Chen H."/>
            <person name="Gao J."/>
            <person name="Mao Z."/>
            <person name="Pires J.C."/>
            <person name="Luo M."/>
            <person name="Kudrna D."/>
            <person name="Wing R.A."/>
            <person name="Meyers B.C."/>
            <person name="Yi K."/>
            <person name="Kong H."/>
            <person name="Lavrijsen P."/>
            <person name="Sunseri F."/>
            <person name="Falavigna A."/>
            <person name="Ye Y."/>
            <person name="Leebens-Mack J.H."/>
            <person name="Chen G."/>
        </authorList>
    </citation>
    <scope>NUCLEOTIDE SEQUENCE [LARGE SCALE GENOMIC DNA]</scope>
    <source>
        <strain evidence="2">cv. DH0086</strain>
    </source>
</reference>
<keyword evidence="2" id="KW-1185">Reference proteome</keyword>
<accession>A0A5P1FSJ8</accession>